<organism evidence="1 2">
    <name type="scientific">Cupriavidus campinensis</name>
    <dbReference type="NCBI Taxonomy" id="151783"/>
    <lineage>
        <taxon>Bacteria</taxon>
        <taxon>Pseudomonadati</taxon>
        <taxon>Pseudomonadota</taxon>
        <taxon>Betaproteobacteria</taxon>
        <taxon>Burkholderiales</taxon>
        <taxon>Burkholderiaceae</taxon>
        <taxon>Cupriavidus</taxon>
    </lineage>
</organism>
<sequence length="212" mass="22383">MTDMTKTNEAVSLDLPGLRSAIRVLTPTFREWIGRVIDALEATPPAAKSEAPSQPGEKGAGVPIDVTKVPGYVTPAQSSETAAAHAKLGAPKDPCDCSACVKMRGRLYGDVPSASARELDTRLDAAWNTSRANAMRFEDEKSASAQQDEREAKHTVQAVKRLCAEIKQSLDIIDKRNGGACGATEAIHDKADAIVSILQAAQQVQTGGEAAS</sequence>
<comment type="caution">
    <text evidence="1">The sequence shown here is derived from an EMBL/GenBank/DDBJ whole genome shotgun (WGS) entry which is preliminary data.</text>
</comment>
<evidence type="ECO:0000313" key="2">
    <source>
        <dbReference type="Proteomes" id="UP000318943"/>
    </source>
</evidence>
<reference evidence="1 2" key="1">
    <citation type="submission" date="2019-05" db="EMBL/GenBank/DDBJ databases">
        <title>Whole genome sequence analysis of Cupriavidus campinensis S14E4C strain.</title>
        <authorList>
            <person name="Abbaszade G."/>
            <person name="Szabo A."/>
            <person name="Toumi M."/>
            <person name="Toth E."/>
        </authorList>
    </citation>
    <scope>NUCLEOTIDE SEQUENCE [LARGE SCALE GENOMIC DNA]</scope>
    <source>
        <strain evidence="1 2">S14E4C</strain>
    </source>
</reference>
<keyword evidence="2" id="KW-1185">Reference proteome</keyword>
<dbReference type="Proteomes" id="UP000318943">
    <property type="component" value="Unassembled WGS sequence"/>
</dbReference>
<gene>
    <name evidence="1" type="ORF">FGG12_06095</name>
</gene>
<evidence type="ECO:0000313" key="1">
    <source>
        <dbReference type="EMBL" id="TSP14038.1"/>
    </source>
</evidence>
<name>A0ABY3EST9_9BURK</name>
<dbReference type="RefSeq" id="WP_144196732.1">
    <property type="nucleotide sequence ID" value="NZ_VCIZ01000002.1"/>
</dbReference>
<protein>
    <submittedName>
        <fullName evidence="1">Uncharacterized protein</fullName>
    </submittedName>
</protein>
<dbReference type="EMBL" id="VCIZ01000002">
    <property type="protein sequence ID" value="TSP14038.1"/>
    <property type="molecule type" value="Genomic_DNA"/>
</dbReference>
<accession>A0ABY3EST9</accession>
<proteinExistence type="predicted"/>